<evidence type="ECO:0000313" key="3">
    <source>
        <dbReference type="EMBL" id="ADY54585.1"/>
    </source>
</evidence>
<feature type="coiled-coil region" evidence="2">
    <location>
        <begin position="43"/>
        <end position="77"/>
    </location>
</feature>
<protein>
    <recommendedName>
        <fullName evidence="5">Division initiation protein</fullName>
    </recommendedName>
</protein>
<gene>
    <name evidence="3" type="ordered locus">Sgly_0214</name>
</gene>
<dbReference type="Proteomes" id="UP000007488">
    <property type="component" value="Chromosome"/>
</dbReference>
<organism evidence="3 4">
    <name type="scientific">Syntrophobotulus glycolicus (strain DSM 8271 / FlGlyR)</name>
    <dbReference type="NCBI Taxonomy" id="645991"/>
    <lineage>
        <taxon>Bacteria</taxon>
        <taxon>Bacillati</taxon>
        <taxon>Bacillota</taxon>
        <taxon>Clostridia</taxon>
        <taxon>Eubacteriales</taxon>
        <taxon>Desulfitobacteriaceae</taxon>
        <taxon>Syntrophobotulus</taxon>
    </lineage>
</organism>
<dbReference type="HOGENOM" id="CLU_040273_4_0_9"/>
<reference evidence="4" key="2">
    <citation type="submission" date="2011-02" db="EMBL/GenBank/DDBJ databases">
        <title>The complete genome of Syntrophobotulus glycolicus DSM 8271.</title>
        <authorList>
            <person name="Lucas S."/>
            <person name="Copeland A."/>
            <person name="Lapidus A."/>
            <person name="Bruce D."/>
            <person name="Goodwin L."/>
            <person name="Pitluck S."/>
            <person name="Kyrpides N."/>
            <person name="Mavromatis K."/>
            <person name="Pagani I."/>
            <person name="Ivanova N."/>
            <person name="Mikhailova N."/>
            <person name="Chertkov O."/>
            <person name="Held B."/>
            <person name="Detter J.C."/>
            <person name="Tapia R."/>
            <person name="Han C."/>
            <person name="Land M."/>
            <person name="Hauser L."/>
            <person name="Markowitz V."/>
            <person name="Cheng J.-F."/>
            <person name="Hugenholtz P."/>
            <person name="Woyke T."/>
            <person name="Wu D."/>
            <person name="Spring S."/>
            <person name="Schroeder M."/>
            <person name="Brambilla E."/>
            <person name="Klenk H.-P."/>
            <person name="Eisen J.A."/>
        </authorList>
    </citation>
    <scope>NUCLEOTIDE SEQUENCE [LARGE SCALE GENOMIC DNA]</scope>
    <source>
        <strain evidence="4">DSM 8271 / FlGlyR</strain>
    </source>
</reference>
<dbReference type="PANTHER" id="PTHR37313:SF2">
    <property type="entry name" value="UPF0749 PROTEIN YLXX"/>
    <property type="match status" value="1"/>
</dbReference>
<proteinExistence type="inferred from homology"/>
<reference evidence="3 4" key="1">
    <citation type="journal article" date="2011" name="Stand. Genomic Sci.">
        <title>Complete genome sequence of Syntrophobotulus glycolicus type strain (FlGlyR).</title>
        <authorList>
            <person name="Han C."/>
            <person name="Mwirichia R."/>
            <person name="Chertkov O."/>
            <person name="Held B."/>
            <person name="Lapidus A."/>
            <person name="Nolan M."/>
            <person name="Lucas S."/>
            <person name="Hammon N."/>
            <person name="Deshpande S."/>
            <person name="Cheng J.F."/>
            <person name="Tapia R."/>
            <person name="Goodwin L."/>
            <person name="Pitluck S."/>
            <person name="Huntemann M."/>
            <person name="Liolios K."/>
            <person name="Ivanova N."/>
            <person name="Pagani I."/>
            <person name="Mavromatis K."/>
            <person name="Ovchinikova G."/>
            <person name="Pati A."/>
            <person name="Chen A."/>
            <person name="Palaniappan K."/>
            <person name="Land M."/>
            <person name="Hauser L."/>
            <person name="Brambilla E.M."/>
            <person name="Rohde M."/>
            <person name="Spring S."/>
            <person name="Sikorski J."/>
            <person name="Goker M."/>
            <person name="Woyke T."/>
            <person name="Bristow J."/>
            <person name="Eisen J.A."/>
            <person name="Markowitz V."/>
            <person name="Hugenholtz P."/>
            <person name="Kyrpides N.C."/>
            <person name="Klenk H.P."/>
            <person name="Detter J.C."/>
        </authorList>
    </citation>
    <scope>NUCLEOTIDE SEQUENCE [LARGE SCALE GENOMIC DNA]</scope>
    <source>
        <strain evidence="4">DSM 8271 / FlGlyR</strain>
    </source>
</reference>
<evidence type="ECO:0000256" key="1">
    <source>
        <dbReference type="ARBA" id="ARBA00009108"/>
    </source>
</evidence>
<dbReference type="KEGG" id="sgy:Sgly_0214"/>
<evidence type="ECO:0000313" key="4">
    <source>
        <dbReference type="Proteomes" id="UP000007488"/>
    </source>
</evidence>
<sequence>MMWNKRILPAITIAALLIGFLISLQFQTHKKATRAEQLQNDRMAQARTVVDQLKERNQDLQSEYKTLTAEIEKLSTKEQNSGAAVTQLDQYKKMDGTEAVKGPGIKMTILDSGPDVKVLAPILPEDLKKIVNTLRLAGAEAIAINGQRIVGTTSIVSSGPSNIVINQVPISKIRGSSYEVLAIGDPGNLTDYLDKMIAQALKEDGIKVDIIKNQSITIPSYKRGYEFKLSQRLDG</sequence>
<dbReference type="Pfam" id="PF05949">
    <property type="entry name" value="DUF881"/>
    <property type="match status" value="1"/>
</dbReference>
<keyword evidence="4" id="KW-1185">Reference proteome</keyword>
<evidence type="ECO:0000256" key="2">
    <source>
        <dbReference type="SAM" id="Coils"/>
    </source>
</evidence>
<dbReference type="eggNOG" id="COG3879">
    <property type="taxonomic scope" value="Bacteria"/>
</dbReference>
<dbReference type="AlphaFoldDB" id="F0SW99"/>
<dbReference type="Gene3D" id="3.30.70.1880">
    <property type="entry name" value="Protein of unknown function DUF881"/>
    <property type="match status" value="1"/>
</dbReference>
<comment type="similarity">
    <text evidence="1">Belongs to the UPF0749 family.</text>
</comment>
<keyword evidence="2" id="KW-0175">Coiled coil</keyword>
<dbReference type="OrthoDB" id="9776196at2"/>
<dbReference type="EMBL" id="CP002547">
    <property type="protein sequence ID" value="ADY54585.1"/>
    <property type="molecule type" value="Genomic_DNA"/>
</dbReference>
<dbReference type="PANTHER" id="PTHR37313">
    <property type="entry name" value="UPF0749 PROTEIN RV1825"/>
    <property type="match status" value="1"/>
</dbReference>
<accession>F0SW99</accession>
<evidence type="ECO:0008006" key="5">
    <source>
        <dbReference type="Google" id="ProtNLM"/>
    </source>
</evidence>
<dbReference type="InterPro" id="IPR010273">
    <property type="entry name" value="DUF881"/>
</dbReference>
<dbReference type="STRING" id="645991.Sgly_0214"/>
<name>F0SW99_SYNGF</name>